<dbReference type="InParanoid" id="A0A078AK26"/>
<dbReference type="Gene3D" id="1.10.287.110">
    <property type="entry name" value="DnaJ domain"/>
    <property type="match status" value="1"/>
</dbReference>
<dbReference type="InterPro" id="IPR001623">
    <property type="entry name" value="DnaJ_domain"/>
</dbReference>
<dbReference type="AlphaFoldDB" id="A0A078AK26"/>
<dbReference type="PANTHER" id="PTHR44145:SF3">
    <property type="entry name" value="DNAJ HOMOLOG SUBFAMILY A MEMBER 3, MITOCHONDRIAL"/>
    <property type="match status" value="1"/>
</dbReference>
<dbReference type="Pfam" id="PF00226">
    <property type="entry name" value="DnaJ"/>
    <property type="match status" value="1"/>
</dbReference>
<dbReference type="PRINTS" id="PR00625">
    <property type="entry name" value="JDOMAIN"/>
</dbReference>
<dbReference type="SMART" id="SM00271">
    <property type="entry name" value="DnaJ"/>
    <property type="match status" value="1"/>
</dbReference>
<feature type="region of interest" description="Disordered" evidence="2">
    <location>
        <begin position="60"/>
        <end position="82"/>
    </location>
</feature>
<dbReference type="SUPFAM" id="SSF46565">
    <property type="entry name" value="Chaperone J-domain"/>
    <property type="match status" value="1"/>
</dbReference>
<evidence type="ECO:0000313" key="4">
    <source>
        <dbReference type="EMBL" id="CDW82524.1"/>
    </source>
</evidence>
<dbReference type="InterPro" id="IPR051938">
    <property type="entry name" value="Apopto_cytoskel_mod"/>
</dbReference>
<feature type="domain" description="J" evidence="3">
    <location>
        <begin position="34"/>
        <end position="104"/>
    </location>
</feature>
<dbReference type="PROSITE" id="PS50076">
    <property type="entry name" value="DNAJ_2"/>
    <property type="match status" value="1"/>
</dbReference>
<sequence>MMLQKYLMQSKASLYAYSRMGFAKNITLTPQEKDYYTILGIPTSSTAEQIKESYRKLAKKYHPDARASESEAERDPNPDKFRDVNEAYAVLSQSESRVNYDLQRKKNPDNFKAMSEFEYILEKRVDLRDKTGHVPPAERPSRGSYAEERLHQLKVEREKYNVNYLGYYKGGVPQKDAGPLRSKSIGNPHEFHSPQIHNYLEFNHQDTAFVSSEDAIKFKHWMGSDIVDFQRSRPYYPMHYDRNMDFLRDRSYWLGFILLVMGGSYAKLKYSQESNRWFQWIRKEELNTIPAHHLSHRGGVLFEKQFVGFEKYHQNNESLMNWYKKAYPLQFQEAHATE</sequence>
<keyword evidence="5" id="KW-1185">Reference proteome</keyword>
<dbReference type="CDD" id="cd06257">
    <property type="entry name" value="DnaJ"/>
    <property type="match status" value="1"/>
</dbReference>
<evidence type="ECO:0000259" key="3">
    <source>
        <dbReference type="PROSITE" id="PS50076"/>
    </source>
</evidence>
<organism evidence="4 5">
    <name type="scientific">Stylonychia lemnae</name>
    <name type="common">Ciliate</name>
    <dbReference type="NCBI Taxonomy" id="5949"/>
    <lineage>
        <taxon>Eukaryota</taxon>
        <taxon>Sar</taxon>
        <taxon>Alveolata</taxon>
        <taxon>Ciliophora</taxon>
        <taxon>Intramacronucleata</taxon>
        <taxon>Spirotrichea</taxon>
        <taxon>Stichotrichia</taxon>
        <taxon>Sporadotrichida</taxon>
        <taxon>Oxytrichidae</taxon>
        <taxon>Stylonychinae</taxon>
        <taxon>Stylonychia</taxon>
    </lineage>
</organism>
<keyword evidence="1" id="KW-0143">Chaperone</keyword>
<name>A0A078AK26_STYLE</name>
<dbReference type="InterPro" id="IPR036869">
    <property type="entry name" value="J_dom_sf"/>
</dbReference>
<accession>A0A078AK26</accession>
<dbReference type="EMBL" id="CCKQ01010990">
    <property type="protein sequence ID" value="CDW82524.1"/>
    <property type="molecule type" value="Genomic_DNA"/>
</dbReference>
<evidence type="ECO:0000256" key="1">
    <source>
        <dbReference type="ARBA" id="ARBA00023186"/>
    </source>
</evidence>
<proteinExistence type="predicted"/>
<evidence type="ECO:0000256" key="2">
    <source>
        <dbReference type="SAM" id="MobiDB-lite"/>
    </source>
</evidence>
<dbReference type="Proteomes" id="UP000039865">
    <property type="component" value="Unassembled WGS sequence"/>
</dbReference>
<dbReference type="PANTHER" id="PTHR44145">
    <property type="entry name" value="DNAJ HOMOLOG SUBFAMILY A MEMBER 3, MITOCHONDRIAL"/>
    <property type="match status" value="1"/>
</dbReference>
<dbReference type="OrthoDB" id="289732at2759"/>
<protein>
    <submittedName>
        <fullName evidence="4">Chaperone protein</fullName>
    </submittedName>
</protein>
<gene>
    <name evidence="4" type="primary">Contig8037.g8569</name>
    <name evidence="4" type="ORF">STYLEM_11557</name>
</gene>
<reference evidence="4 5" key="1">
    <citation type="submission" date="2014-06" db="EMBL/GenBank/DDBJ databases">
        <authorList>
            <person name="Swart Estienne"/>
        </authorList>
    </citation>
    <scope>NUCLEOTIDE SEQUENCE [LARGE SCALE GENOMIC DNA]</scope>
    <source>
        <strain evidence="4 5">130c</strain>
    </source>
</reference>
<evidence type="ECO:0000313" key="5">
    <source>
        <dbReference type="Proteomes" id="UP000039865"/>
    </source>
</evidence>